<name>A0ABD2C6Z6_VESSQ</name>
<feature type="region of interest" description="Disordered" evidence="1">
    <location>
        <begin position="170"/>
        <end position="196"/>
    </location>
</feature>
<dbReference type="Proteomes" id="UP001607302">
    <property type="component" value="Unassembled WGS sequence"/>
</dbReference>
<gene>
    <name evidence="2" type="ORF">V1478_000920</name>
</gene>
<dbReference type="AlphaFoldDB" id="A0ABD2C6Z6"/>
<protein>
    <submittedName>
        <fullName evidence="2">Uncharacterized protein</fullName>
    </submittedName>
</protein>
<dbReference type="EMBL" id="JAUDFV010000020">
    <property type="protein sequence ID" value="KAL2740779.1"/>
    <property type="molecule type" value="Genomic_DNA"/>
</dbReference>
<proteinExistence type="predicted"/>
<evidence type="ECO:0000256" key="1">
    <source>
        <dbReference type="SAM" id="MobiDB-lite"/>
    </source>
</evidence>
<feature type="region of interest" description="Disordered" evidence="1">
    <location>
        <begin position="219"/>
        <end position="249"/>
    </location>
</feature>
<comment type="caution">
    <text evidence="2">The sequence shown here is derived from an EMBL/GenBank/DDBJ whole genome shotgun (WGS) entry which is preliminary data.</text>
</comment>
<feature type="compositionally biased region" description="Basic and acidic residues" evidence="1">
    <location>
        <begin position="171"/>
        <end position="193"/>
    </location>
</feature>
<keyword evidence="3" id="KW-1185">Reference proteome</keyword>
<feature type="compositionally biased region" description="Polar residues" evidence="1">
    <location>
        <begin position="228"/>
        <end position="238"/>
    </location>
</feature>
<evidence type="ECO:0000313" key="3">
    <source>
        <dbReference type="Proteomes" id="UP001607302"/>
    </source>
</evidence>
<evidence type="ECO:0000313" key="2">
    <source>
        <dbReference type="EMBL" id="KAL2740779.1"/>
    </source>
</evidence>
<organism evidence="2 3">
    <name type="scientific">Vespula squamosa</name>
    <name type="common">Southern yellow jacket</name>
    <name type="synonym">Wasp</name>
    <dbReference type="NCBI Taxonomy" id="30214"/>
    <lineage>
        <taxon>Eukaryota</taxon>
        <taxon>Metazoa</taxon>
        <taxon>Ecdysozoa</taxon>
        <taxon>Arthropoda</taxon>
        <taxon>Hexapoda</taxon>
        <taxon>Insecta</taxon>
        <taxon>Pterygota</taxon>
        <taxon>Neoptera</taxon>
        <taxon>Endopterygota</taxon>
        <taxon>Hymenoptera</taxon>
        <taxon>Apocrita</taxon>
        <taxon>Aculeata</taxon>
        <taxon>Vespoidea</taxon>
        <taxon>Vespidae</taxon>
        <taxon>Vespinae</taxon>
        <taxon>Vespula</taxon>
    </lineage>
</organism>
<sequence length="309" mass="34985">MLIREAKVNERDPDGGGCQERWQLVVVNSSHRFGEIRENAFAFARELSSLELSPGSTRTLDEGNPPVDDLEANYVRRPGVQRTQIPYIYCCSFRQIHAREEESNGQVSKHVGKKKVINRVPKRLQKKEFAFIKHIVQGPGKSGSLFQIPSGSTRGIKDVIFRTKIKKMKKEKTLNKKGSKEAKAQPDPDDRDSFIPSLPSWSVKANIVSRISLIKKKKEEKEDKEIKSQSSGNLQKSGNLYRGKHSRKDLEKRIKPRSICWSSVLSATKSRVKMDALVPTIVSFQGDACANTMLIFSVARSCPRTKHFY</sequence>
<reference evidence="2 3" key="1">
    <citation type="journal article" date="2024" name="Ann. Entomol. Soc. Am.">
        <title>Genomic analyses of the southern and eastern yellowjacket wasps (Hymenoptera: Vespidae) reveal evolutionary signatures of social life.</title>
        <authorList>
            <person name="Catto M.A."/>
            <person name="Caine P.B."/>
            <person name="Orr S.E."/>
            <person name="Hunt B.G."/>
            <person name="Goodisman M.A.D."/>
        </authorList>
    </citation>
    <scope>NUCLEOTIDE SEQUENCE [LARGE SCALE GENOMIC DNA]</scope>
    <source>
        <strain evidence="2">233</strain>
        <tissue evidence="2">Head and thorax</tissue>
    </source>
</reference>
<accession>A0ABD2C6Z6</accession>